<sequence length="490" mass="54857">MSQSVFTATNTLKTALAASVLARELGDSFPPARAAASLLVLIFETIQSMKTNQIECYRLAERCLDLLRQIHAHMPGDSWEAAPQALVRNLRRFEGTLTSIHDRLIEEVQNKWHSRMFRRVAITEALSDYNTELDDAARSFQITSLINIHFAVDHGSTPPLSSQSQTQLIRAGTSQGSDDLETEDFSNFDSKVSMDNSNIAAHSLTVDSVTTCASDGSWEPVELCHKNTLSSLSLEQEVEDQFCESPAHSSVSSSRSTSPDQESRNVTEDEQDILEYHEFHQSEIVLGKRSTMKDGWWGGIVEVNVRVGGRTRAALMKRYEGPPRTAIQSWTRDVEFLRRVSHTNLPHLLGSSVRSAPTPFIVLSDVNTIPLRKYLKHAVENSSPTECADLICRFYETIMGIASYIERELNLSVTKLQDYVETTSFRVDTSGRLVAGLPLLLTDDVITVRKWPLAHTVREMLLQSLPMLEDVIAQSQHISSLVTSRLDHEK</sequence>
<dbReference type="InterPro" id="IPR059179">
    <property type="entry name" value="MLKL-like_MCAfunc"/>
</dbReference>
<organism evidence="3 4">
    <name type="scientific">Steccherinum ochraceum</name>
    <dbReference type="NCBI Taxonomy" id="92696"/>
    <lineage>
        <taxon>Eukaryota</taxon>
        <taxon>Fungi</taxon>
        <taxon>Dikarya</taxon>
        <taxon>Basidiomycota</taxon>
        <taxon>Agaricomycotina</taxon>
        <taxon>Agaricomycetes</taxon>
        <taxon>Polyporales</taxon>
        <taxon>Steccherinaceae</taxon>
        <taxon>Steccherinum</taxon>
    </lineage>
</organism>
<accession>A0A4V2MVM0</accession>
<evidence type="ECO:0000259" key="2">
    <source>
        <dbReference type="Pfam" id="PF22215"/>
    </source>
</evidence>
<dbReference type="OrthoDB" id="3268478at2759"/>
<dbReference type="STRING" id="92696.A0A4V2MVM0"/>
<dbReference type="GO" id="GO:0007166">
    <property type="term" value="P:cell surface receptor signaling pathway"/>
    <property type="evidence" value="ECO:0007669"/>
    <property type="project" value="InterPro"/>
</dbReference>
<feature type="region of interest" description="Disordered" evidence="1">
    <location>
        <begin position="156"/>
        <end position="180"/>
    </location>
</feature>
<comment type="caution">
    <text evidence="3">The sequence shown here is derived from an EMBL/GenBank/DDBJ whole genome shotgun (WGS) entry which is preliminary data.</text>
</comment>
<dbReference type="Gene3D" id="1.20.930.20">
    <property type="entry name" value="Adaptor protein Cbl, N-terminal domain"/>
    <property type="match status" value="1"/>
</dbReference>
<dbReference type="EMBL" id="RWJN01000358">
    <property type="protein sequence ID" value="TCD62597.1"/>
    <property type="molecule type" value="Genomic_DNA"/>
</dbReference>
<feature type="region of interest" description="Disordered" evidence="1">
    <location>
        <begin position="243"/>
        <end position="268"/>
    </location>
</feature>
<dbReference type="AlphaFoldDB" id="A0A4V2MVM0"/>
<feature type="compositionally biased region" description="Low complexity" evidence="1">
    <location>
        <begin position="245"/>
        <end position="258"/>
    </location>
</feature>
<feature type="compositionally biased region" description="Low complexity" evidence="1">
    <location>
        <begin position="156"/>
        <end position="168"/>
    </location>
</feature>
<evidence type="ECO:0000313" key="4">
    <source>
        <dbReference type="Proteomes" id="UP000292702"/>
    </source>
</evidence>
<dbReference type="CDD" id="cd21037">
    <property type="entry name" value="MLKL_NTD"/>
    <property type="match status" value="1"/>
</dbReference>
<gene>
    <name evidence="3" type="ORF">EIP91_006643</name>
</gene>
<dbReference type="InterPro" id="IPR054000">
    <property type="entry name" value="MLKL_N"/>
</dbReference>
<evidence type="ECO:0000313" key="3">
    <source>
        <dbReference type="EMBL" id="TCD62597.1"/>
    </source>
</evidence>
<evidence type="ECO:0000256" key="1">
    <source>
        <dbReference type="SAM" id="MobiDB-lite"/>
    </source>
</evidence>
<proteinExistence type="predicted"/>
<feature type="domain" description="Mixed lineage kinase" evidence="2">
    <location>
        <begin position="40"/>
        <end position="140"/>
    </location>
</feature>
<reference evidence="3 4" key="1">
    <citation type="submission" date="2018-11" db="EMBL/GenBank/DDBJ databases">
        <title>Genome assembly of Steccherinum ochraceum LE-BIN_3174, the white-rot fungus of the Steccherinaceae family (The Residual Polyporoid clade, Polyporales, Basidiomycota).</title>
        <authorList>
            <person name="Fedorova T.V."/>
            <person name="Glazunova O.A."/>
            <person name="Landesman E.O."/>
            <person name="Moiseenko K.V."/>
            <person name="Psurtseva N.V."/>
            <person name="Savinova O.S."/>
            <person name="Shakhova N.V."/>
            <person name="Tyazhelova T.V."/>
            <person name="Vasina D.V."/>
        </authorList>
    </citation>
    <scope>NUCLEOTIDE SEQUENCE [LARGE SCALE GENOMIC DNA]</scope>
    <source>
        <strain evidence="3 4">LE-BIN_3174</strain>
    </source>
</reference>
<dbReference type="Pfam" id="PF22215">
    <property type="entry name" value="MLKL_N"/>
    <property type="match status" value="1"/>
</dbReference>
<dbReference type="Proteomes" id="UP000292702">
    <property type="component" value="Unassembled WGS sequence"/>
</dbReference>
<dbReference type="InterPro" id="IPR036537">
    <property type="entry name" value="Adaptor_Cbl_N_dom_sf"/>
</dbReference>
<name>A0A4V2MVM0_9APHY</name>
<protein>
    <recommendedName>
        <fullName evidence="2">Mixed lineage kinase domain-containing protein</fullName>
    </recommendedName>
</protein>
<keyword evidence="4" id="KW-1185">Reference proteome</keyword>